<protein>
    <submittedName>
        <fullName evidence="1">Uncharacterized protein</fullName>
    </submittedName>
</protein>
<dbReference type="Proteomes" id="UP000570166">
    <property type="component" value="Unassembled WGS sequence"/>
</dbReference>
<accession>A0A838LCF2</accession>
<comment type="caution">
    <text evidence="1">The sequence shown here is derived from an EMBL/GenBank/DDBJ whole genome shotgun (WGS) entry which is preliminary data.</text>
</comment>
<dbReference type="AlphaFoldDB" id="A0A838LCF2"/>
<proteinExistence type="predicted"/>
<dbReference type="RefSeq" id="WP_160364258.1">
    <property type="nucleotide sequence ID" value="NZ_JACEIB010000027.1"/>
</dbReference>
<reference evidence="1 2" key="1">
    <citation type="submission" date="2020-07" db="EMBL/GenBank/DDBJ databases">
        <authorList>
            <person name="Sun Q."/>
        </authorList>
    </citation>
    <scope>NUCLEOTIDE SEQUENCE [LARGE SCALE GENOMIC DNA]</scope>
    <source>
        <strain evidence="1 2">CGMCC 1.13654</strain>
    </source>
</reference>
<keyword evidence="2" id="KW-1185">Reference proteome</keyword>
<evidence type="ECO:0000313" key="2">
    <source>
        <dbReference type="Proteomes" id="UP000570166"/>
    </source>
</evidence>
<name>A0A838LCF2_9SPHN</name>
<evidence type="ECO:0000313" key="1">
    <source>
        <dbReference type="EMBL" id="MBA2936405.1"/>
    </source>
</evidence>
<gene>
    <name evidence="1" type="ORF">HZF05_20170</name>
</gene>
<dbReference type="EMBL" id="JACEIB010000027">
    <property type="protein sequence ID" value="MBA2936405.1"/>
    <property type="molecule type" value="Genomic_DNA"/>
</dbReference>
<organism evidence="1 2">
    <name type="scientific">Sphingomonas chungangi</name>
    <dbReference type="NCBI Taxonomy" id="2683589"/>
    <lineage>
        <taxon>Bacteria</taxon>
        <taxon>Pseudomonadati</taxon>
        <taxon>Pseudomonadota</taxon>
        <taxon>Alphaproteobacteria</taxon>
        <taxon>Sphingomonadales</taxon>
        <taxon>Sphingomonadaceae</taxon>
        <taxon>Sphingomonas</taxon>
    </lineage>
</organism>
<sequence length="61" mass="6657">MKDAIHRAMRTGQTQRWSDAGLTGYAVPSATADARGCRTVRYTIDQQPERSFPVITACDAG</sequence>